<keyword evidence="2" id="KW-0732">Signal</keyword>
<reference evidence="4" key="1">
    <citation type="submission" date="2016-10" db="EMBL/GenBank/DDBJ databases">
        <authorList>
            <person name="Varghese N."/>
            <person name="Submissions S."/>
        </authorList>
    </citation>
    <scope>NUCLEOTIDE SEQUENCE [LARGE SCALE GENOMIC DNA]</scope>
    <source>
        <strain evidence="4">ATCC 700689</strain>
    </source>
</reference>
<evidence type="ECO:0000256" key="1">
    <source>
        <dbReference type="SAM" id="MobiDB-lite"/>
    </source>
</evidence>
<evidence type="ECO:0000313" key="3">
    <source>
        <dbReference type="EMBL" id="SDJ28300.1"/>
    </source>
</evidence>
<feature type="chain" id="PRO_5010175946" description="Lipoprotein" evidence="2">
    <location>
        <begin position="28"/>
        <end position="319"/>
    </location>
</feature>
<feature type="signal peptide" evidence="2">
    <location>
        <begin position="1"/>
        <end position="27"/>
    </location>
</feature>
<feature type="compositionally biased region" description="Basic and acidic residues" evidence="1">
    <location>
        <begin position="39"/>
        <end position="50"/>
    </location>
</feature>
<protein>
    <recommendedName>
        <fullName evidence="5">Lipoprotein</fullName>
    </recommendedName>
</protein>
<dbReference type="AlphaFoldDB" id="A0A1G8SI04"/>
<proteinExistence type="predicted"/>
<organism evidence="3 4">
    <name type="scientific">Pseudomonas abietaniphila</name>
    <dbReference type="NCBI Taxonomy" id="89065"/>
    <lineage>
        <taxon>Bacteria</taxon>
        <taxon>Pseudomonadati</taxon>
        <taxon>Pseudomonadota</taxon>
        <taxon>Gammaproteobacteria</taxon>
        <taxon>Pseudomonadales</taxon>
        <taxon>Pseudomonadaceae</taxon>
        <taxon>Pseudomonas</taxon>
    </lineage>
</organism>
<gene>
    <name evidence="3" type="ORF">SAMN05216605_12535</name>
</gene>
<sequence length="319" mass="35310">MNMNMSKPATKGILFATLTALSITVLTGCGQESAPAPKVDTRTEKQKKADAIYNPTPEQKAQQAAERQARIDADLPRRIDFSDPGTADDSKYVDISETFVAYKLYNAKKAWDETPEDIAKSTMILQDTNGVDPRISAIGGKLWHARDAFEKSDLQKEQAAIVTEISQPYHDTQWVKASLPANVASLESYDFNQKGFPVAAALLTDKLSLTETDSKNQQYGNFKSVKPVKAYLSNIPSDYKIGFAGAADKTLISVEDEQLARKIEAARPTANVEIYGYVESIQRRRLNGNDQKERFVMMHVQKIQIVDGKTGEVLVATKI</sequence>
<keyword evidence="4" id="KW-1185">Reference proteome</keyword>
<evidence type="ECO:0000256" key="2">
    <source>
        <dbReference type="SAM" id="SignalP"/>
    </source>
</evidence>
<dbReference type="STRING" id="89065.SAMN05216605_12535"/>
<dbReference type="PROSITE" id="PS51257">
    <property type="entry name" value="PROKAR_LIPOPROTEIN"/>
    <property type="match status" value="1"/>
</dbReference>
<accession>A0A1G8SI04</accession>
<dbReference type="Proteomes" id="UP000182894">
    <property type="component" value="Unassembled WGS sequence"/>
</dbReference>
<evidence type="ECO:0000313" key="4">
    <source>
        <dbReference type="Proteomes" id="UP000182894"/>
    </source>
</evidence>
<feature type="region of interest" description="Disordered" evidence="1">
    <location>
        <begin position="31"/>
        <end position="61"/>
    </location>
</feature>
<evidence type="ECO:0008006" key="5">
    <source>
        <dbReference type="Google" id="ProtNLM"/>
    </source>
</evidence>
<dbReference type="EMBL" id="FNCO01000025">
    <property type="protein sequence ID" value="SDJ28300.1"/>
    <property type="molecule type" value="Genomic_DNA"/>
</dbReference>
<name>A0A1G8SI04_9PSED</name>